<dbReference type="InterPro" id="IPR003593">
    <property type="entry name" value="AAA+_ATPase"/>
</dbReference>
<dbReference type="InterPro" id="IPR027417">
    <property type="entry name" value="P-loop_NTPase"/>
</dbReference>
<dbReference type="EMBL" id="JAOQJR010000003">
    <property type="protein sequence ID" value="MCU6737805.1"/>
    <property type="molecule type" value="Genomic_DNA"/>
</dbReference>
<dbReference type="InterPro" id="IPR017871">
    <property type="entry name" value="ABC_transporter-like_CS"/>
</dbReference>
<keyword evidence="2" id="KW-0813">Transport</keyword>
<proteinExistence type="inferred from homology"/>
<dbReference type="InterPro" id="IPR017911">
    <property type="entry name" value="MacB-like_ATP-bd"/>
</dbReference>
<dbReference type="SUPFAM" id="SSF52540">
    <property type="entry name" value="P-loop containing nucleoside triphosphate hydrolases"/>
    <property type="match status" value="1"/>
</dbReference>
<feature type="domain" description="ABC transporter" evidence="5">
    <location>
        <begin position="5"/>
        <end position="242"/>
    </location>
</feature>
<keyword evidence="4 6" id="KW-0067">ATP-binding</keyword>
<dbReference type="CDD" id="cd03255">
    <property type="entry name" value="ABC_MJ0796_LolCDE_FtsE"/>
    <property type="match status" value="1"/>
</dbReference>
<keyword evidence="7" id="KW-1185">Reference proteome</keyword>
<dbReference type="PANTHER" id="PTHR42798:SF7">
    <property type="entry name" value="ALPHA-D-RIBOSE 1-METHYLPHOSPHONATE 5-TRIPHOSPHATE SYNTHASE SUBUNIT PHNL"/>
    <property type="match status" value="1"/>
</dbReference>
<dbReference type="RefSeq" id="WP_118662155.1">
    <property type="nucleotide sequence ID" value="NZ_JAOQJR010000003.1"/>
</dbReference>
<evidence type="ECO:0000259" key="5">
    <source>
        <dbReference type="PROSITE" id="PS50893"/>
    </source>
</evidence>
<dbReference type="SMART" id="SM00382">
    <property type="entry name" value="AAA"/>
    <property type="match status" value="1"/>
</dbReference>
<protein>
    <submittedName>
        <fullName evidence="6">ABC transporter ATP-binding protein</fullName>
    </submittedName>
</protein>
<sequence>MDRIVIANDLTKIFNKYKTNQLIAINKISIEIKEGDFICIMGKSGSGKTTLLNILSTIDDYDSGNLKILGYDINNISEKEKAKLRETIIGYIFQDYNLLDSLTIEDNICFSSIVNKDVADRKSLYDILKKLHIMDIRDKYPYECSGGQRQRAAIARALLQKPKILFADEPTGNLDSKNTIQLMKQLISLNKKGITIVMVTHDCKIASYSNNVYFINDGKIVKKLEKNNNVNNEFYKNIVDYNFRYMEANYEK</sequence>
<evidence type="ECO:0000256" key="1">
    <source>
        <dbReference type="ARBA" id="ARBA00005417"/>
    </source>
</evidence>
<dbReference type="GO" id="GO:0005524">
    <property type="term" value="F:ATP binding"/>
    <property type="evidence" value="ECO:0007669"/>
    <property type="project" value="UniProtKB-KW"/>
</dbReference>
<keyword evidence="3" id="KW-0547">Nucleotide-binding</keyword>
<comment type="caution">
    <text evidence="6">The sequence shown here is derived from an EMBL/GenBank/DDBJ whole genome shotgun (WGS) entry which is preliminary data.</text>
</comment>
<name>A0ABT2STD4_9FIRM</name>
<dbReference type="Gene3D" id="3.40.50.300">
    <property type="entry name" value="P-loop containing nucleotide triphosphate hydrolases"/>
    <property type="match status" value="1"/>
</dbReference>
<accession>A0ABT2STD4</accession>
<organism evidence="6 7">
    <name type="scientific">[Clostridium] ammoniilyticum</name>
    <dbReference type="NCBI Taxonomy" id="2981784"/>
    <lineage>
        <taxon>Bacteria</taxon>
        <taxon>Bacillati</taxon>
        <taxon>Bacillota</taxon>
        <taxon>Erysipelotrichia</taxon>
        <taxon>Erysipelotrichales</taxon>
        <taxon>Coprobacillaceae</taxon>
        <taxon>Faecalibacillus</taxon>
    </lineage>
</organism>
<reference evidence="6 7" key="1">
    <citation type="journal article" date="2021" name="ISME Commun">
        <title>Automated analysis of genomic sequences facilitates high-throughput and comprehensive description of bacteria.</title>
        <authorList>
            <person name="Hitch T.C.A."/>
        </authorList>
    </citation>
    <scope>NUCLEOTIDE SEQUENCE [LARGE SCALE GENOMIC DNA]</scope>
    <source>
        <strain evidence="6 7">H4_15</strain>
    </source>
</reference>
<evidence type="ECO:0000256" key="4">
    <source>
        <dbReference type="ARBA" id="ARBA00022840"/>
    </source>
</evidence>
<gene>
    <name evidence="6" type="ORF">OCV55_03815</name>
</gene>
<dbReference type="PROSITE" id="PS50893">
    <property type="entry name" value="ABC_TRANSPORTER_2"/>
    <property type="match status" value="1"/>
</dbReference>
<evidence type="ECO:0000313" key="7">
    <source>
        <dbReference type="Proteomes" id="UP001208364"/>
    </source>
</evidence>
<evidence type="ECO:0000313" key="6">
    <source>
        <dbReference type="EMBL" id="MCU6737805.1"/>
    </source>
</evidence>
<evidence type="ECO:0000256" key="2">
    <source>
        <dbReference type="ARBA" id="ARBA00022448"/>
    </source>
</evidence>
<dbReference type="Proteomes" id="UP001208364">
    <property type="component" value="Unassembled WGS sequence"/>
</dbReference>
<dbReference type="PROSITE" id="PS00211">
    <property type="entry name" value="ABC_TRANSPORTER_1"/>
    <property type="match status" value="1"/>
</dbReference>
<dbReference type="PANTHER" id="PTHR42798">
    <property type="entry name" value="LIPOPROTEIN-RELEASING SYSTEM ATP-BINDING PROTEIN LOLD"/>
    <property type="match status" value="1"/>
</dbReference>
<comment type="similarity">
    <text evidence="1">Belongs to the ABC transporter superfamily.</text>
</comment>
<dbReference type="InterPro" id="IPR003439">
    <property type="entry name" value="ABC_transporter-like_ATP-bd"/>
</dbReference>
<dbReference type="Pfam" id="PF00005">
    <property type="entry name" value="ABC_tran"/>
    <property type="match status" value="1"/>
</dbReference>
<evidence type="ECO:0000256" key="3">
    <source>
        <dbReference type="ARBA" id="ARBA00022741"/>
    </source>
</evidence>